<evidence type="ECO:0000256" key="7">
    <source>
        <dbReference type="SAM" id="MobiDB-lite"/>
    </source>
</evidence>
<reference evidence="8" key="1">
    <citation type="submission" date="2011-04" db="EMBL/GenBank/DDBJ databases">
        <title>Evolution of plant cell wall degrading machinery underlies the functional diversity of forest fungi.</title>
        <authorList>
            <consortium name="US DOE Joint Genome Institute (JGI-PGF)"/>
            <person name="Eastwood D.C."/>
            <person name="Floudas D."/>
            <person name="Binder M."/>
            <person name="Majcherczyk A."/>
            <person name="Schneider P."/>
            <person name="Aerts A."/>
            <person name="Asiegbu F.O."/>
            <person name="Baker S.E."/>
            <person name="Barry K."/>
            <person name="Bendiksby M."/>
            <person name="Blumentritt M."/>
            <person name="Coutinho P.M."/>
            <person name="Cullen D."/>
            <person name="Cullen D."/>
            <person name="Gathman A."/>
            <person name="Goodell B."/>
            <person name="Henrissat B."/>
            <person name="Ihrmark K."/>
            <person name="Kauserud H."/>
            <person name="Kohler A."/>
            <person name="LaButti K."/>
            <person name="Lapidus A."/>
            <person name="Lavin J.L."/>
            <person name="Lee Y.-H."/>
            <person name="Lindquist E."/>
            <person name="Lilly W."/>
            <person name="Lucas S."/>
            <person name="Morin E."/>
            <person name="Murat C."/>
            <person name="Oguiza J.A."/>
            <person name="Park J."/>
            <person name="Pisabarro A.G."/>
            <person name="Riley R."/>
            <person name="Rosling A."/>
            <person name="Salamov A."/>
            <person name="Schmidt O."/>
            <person name="Schmutz J."/>
            <person name="Skrede I."/>
            <person name="Stenlid J."/>
            <person name="Wiebenga A."/>
            <person name="Xie X."/>
            <person name="Kues U."/>
            <person name="Hibbett D.S."/>
            <person name="Hoffmeister D."/>
            <person name="Hogberg N."/>
            <person name="Martin F."/>
            <person name="Grigoriev I.V."/>
            <person name="Watkinson S.C."/>
        </authorList>
    </citation>
    <scope>NUCLEOTIDE SEQUENCE</scope>
    <source>
        <strain evidence="8">S7.9</strain>
    </source>
</reference>
<dbReference type="AlphaFoldDB" id="F8NM66"/>
<dbReference type="PANTHER" id="PTHR22852">
    <property type="entry name" value="LETHAL 2 DENTICLELESS PROTEIN RETINOIC ACID-REGULATED NUCLEAR MATRIX-ASSOCIATED PROTEIN"/>
    <property type="match status" value="1"/>
</dbReference>
<evidence type="ECO:0000256" key="4">
    <source>
        <dbReference type="ARBA" id="ARBA00022786"/>
    </source>
</evidence>
<dbReference type="RefSeq" id="XP_007315407.1">
    <property type="nucleotide sequence ID" value="XM_007315345.1"/>
</dbReference>
<proteinExistence type="inferred from homology"/>
<dbReference type="Gene3D" id="2.130.10.10">
    <property type="entry name" value="YVTN repeat-like/Quinoprotein amine dehydrogenase"/>
    <property type="match status" value="2"/>
</dbReference>
<dbReference type="HOGENOM" id="CLU_038595_0_0_1"/>
<dbReference type="Proteomes" id="UP000008064">
    <property type="component" value="Unassembled WGS sequence"/>
</dbReference>
<dbReference type="InterPro" id="IPR036322">
    <property type="entry name" value="WD40_repeat_dom_sf"/>
</dbReference>
<dbReference type="InterPro" id="IPR001680">
    <property type="entry name" value="WD40_rpt"/>
</dbReference>
<keyword evidence="4" id="KW-0833">Ubl conjugation pathway</keyword>
<dbReference type="InterPro" id="IPR015943">
    <property type="entry name" value="WD40/YVTN_repeat-like_dom_sf"/>
</dbReference>
<keyword evidence="3" id="KW-0677">Repeat</keyword>
<dbReference type="SUPFAM" id="SSF50978">
    <property type="entry name" value="WD40 repeat-like"/>
    <property type="match status" value="1"/>
</dbReference>
<evidence type="ECO:0000256" key="6">
    <source>
        <dbReference type="PROSITE-ProRule" id="PRU00221"/>
    </source>
</evidence>
<dbReference type="InterPro" id="IPR019775">
    <property type="entry name" value="WD40_repeat_CS"/>
</dbReference>
<keyword evidence="2 6" id="KW-0853">WD repeat</keyword>
<dbReference type="PROSITE" id="PS50082">
    <property type="entry name" value="WD_REPEATS_2"/>
    <property type="match status" value="3"/>
</dbReference>
<feature type="repeat" description="WD" evidence="6">
    <location>
        <begin position="223"/>
        <end position="265"/>
    </location>
</feature>
<dbReference type="OrthoDB" id="2096344at2759"/>
<dbReference type="GO" id="GO:0030674">
    <property type="term" value="F:protein-macromolecule adaptor activity"/>
    <property type="evidence" value="ECO:0007669"/>
    <property type="project" value="TreeGrafter"/>
</dbReference>
<dbReference type="PROSITE" id="PS50294">
    <property type="entry name" value="WD_REPEATS_REGION"/>
    <property type="match status" value="2"/>
</dbReference>
<gene>
    <name evidence="8" type="ORF">SERLADRAFT_435091</name>
</gene>
<feature type="repeat" description="WD" evidence="6">
    <location>
        <begin position="472"/>
        <end position="501"/>
    </location>
</feature>
<evidence type="ECO:0000256" key="5">
    <source>
        <dbReference type="ARBA" id="ARBA00038344"/>
    </source>
</evidence>
<dbReference type="PANTHER" id="PTHR22852:SF0">
    <property type="entry name" value="DENTICLELESS PROTEIN HOMOLOG"/>
    <property type="match status" value="1"/>
</dbReference>
<sequence length="530" mass="57521">MNSSELYSSVLVNSTNIHCNDGVPVPSHTLSSLSANGKAKRPYSGLDEYAPKRPKLSPKGEEDGSDSDDDVVVVKSRVRRQTVFGEMAAASICRPNGVRQNMLSSHSILRSFVSSHKSDVYRCYSTFESTDTTLPYACSYSHGAKNGGRPLIAVATEQGSLIVVNTLKRRDWDYEPQRTTYQPHNNGVFDVQWSNDDSLLTTASGDKSIRVSSVETQKSLYVLRGHSGTAKCVVWDPTHDDLLSSGGRDGSICVWDLRLNSSQNAENKTSVLSPVLVIPAAHGQDTSKGRKKKVLPLPKSVTGLIYPNSQPHGLISSGSSDGILRFWDLRLPTAIPNGKGSNKTAKSAVAPVSLSMLDPTIMNGTRRPRGITSLAMGAGPTAGLIFASGADSHLHTYSLPFLMPLGSYGHPNMRISSFYVQVAVSPCGRWLASGSSDKDGSMFLFDVSNASRTFVSPSTRSAPAWLPNGVQLQGQKGEISAVDWAEDMIASCADDHTVRIWRPDVEVYKKCIAEPEEQRWNWSWSTQGHA</sequence>
<dbReference type="Pfam" id="PF00400">
    <property type="entry name" value="WD40"/>
    <property type="match status" value="5"/>
</dbReference>
<organism>
    <name type="scientific">Serpula lacrymans var. lacrymans (strain S7.9)</name>
    <name type="common">Dry rot fungus</name>
    <dbReference type="NCBI Taxonomy" id="578457"/>
    <lineage>
        <taxon>Eukaryota</taxon>
        <taxon>Fungi</taxon>
        <taxon>Dikarya</taxon>
        <taxon>Basidiomycota</taxon>
        <taxon>Agaricomycotina</taxon>
        <taxon>Agaricomycetes</taxon>
        <taxon>Agaricomycetidae</taxon>
        <taxon>Boletales</taxon>
        <taxon>Coniophorineae</taxon>
        <taxon>Serpulaceae</taxon>
        <taxon>Serpula</taxon>
    </lineage>
</organism>
<name>F8NM66_SERL9</name>
<dbReference type="GeneID" id="18814500"/>
<protein>
    <recommendedName>
        <fullName evidence="9">Anaphase-promoting complex subunit 4 WD40 domain-containing protein</fullName>
    </recommendedName>
</protein>
<dbReference type="EMBL" id="GL945431">
    <property type="protein sequence ID" value="EGO27316.1"/>
    <property type="molecule type" value="Genomic_DNA"/>
</dbReference>
<dbReference type="InterPro" id="IPR020472">
    <property type="entry name" value="WD40_PAC1"/>
</dbReference>
<dbReference type="SMART" id="SM00320">
    <property type="entry name" value="WD40"/>
    <property type="match status" value="5"/>
</dbReference>
<dbReference type="GO" id="GO:0043161">
    <property type="term" value="P:proteasome-mediated ubiquitin-dependent protein catabolic process"/>
    <property type="evidence" value="ECO:0007669"/>
    <property type="project" value="TreeGrafter"/>
</dbReference>
<evidence type="ECO:0000256" key="3">
    <source>
        <dbReference type="ARBA" id="ARBA00022737"/>
    </source>
</evidence>
<comment type="pathway">
    <text evidence="1">Protein modification; protein ubiquitination.</text>
</comment>
<dbReference type="PRINTS" id="PR00320">
    <property type="entry name" value="GPROTEINBRPT"/>
</dbReference>
<comment type="similarity">
    <text evidence="5">Belongs to the WD repeat cdt2 family.</text>
</comment>
<evidence type="ECO:0000313" key="8">
    <source>
        <dbReference type="EMBL" id="EGO27316.1"/>
    </source>
</evidence>
<feature type="repeat" description="WD" evidence="6">
    <location>
        <begin position="181"/>
        <end position="222"/>
    </location>
</feature>
<feature type="region of interest" description="Disordered" evidence="7">
    <location>
        <begin position="30"/>
        <end position="71"/>
    </location>
</feature>
<evidence type="ECO:0008006" key="9">
    <source>
        <dbReference type="Google" id="ProtNLM"/>
    </source>
</evidence>
<accession>F8NM66</accession>
<dbReference type="KEGG" id="sla:SERLADRAFT_435091"/>
<evidence type="ECO:0000256" key="2">
    <source>
        <dbReference type="ARBA" id="ARBA00022574"/>
    </source>
</evidence>
<dbReference type="PROSITE" id="PS00678">
    <property type="entry name" value="WD_REPEATS_1"/>
    <property type="match status" value="1"/>
</dbReference>
<dbReference type="InterPro" id="IPR051865">
    <property type="entry name" value="WD-repeat_CDT2_adapter"/>
</dbReference>
<evidence type="ECO:0000256" key="1">
    <source>
        <dbReference type="ARBA" id="ARBA00004906"/>
    </source>
</evidence>
<dbReference type="GO" id="GO:0005634">
    <property type="term" value="C:nucleus"/>
    <property type="evidence" value="ECO:0007669"/>
    <property type="project" value="TreeGrafter"/>
</dbReference>